<comment type="caution">
    <text evidence="16">The sequence shown here is derived from an EMBL/GenBank/DDBJ whole genome shotgun (WGS) entry which is preliminary data.</text>
</comment>
<keyword evidence="10" id="KW-1133">Transmembrane helix</keyword>
<evidence type="ECO:0000256" key="11">
    <source>
        <dbReference type="ARBA" id="ARBA00023098"/>
    </source>
</evidence>
<evidence type="ECO:0000256" key="14">
    <source>
        <dbReference type="ARBA" id="ARBA00026104"/>
    </source>
</evidence>
<dbReference type="AlphaFoldDB" id="A0A507DT33"/>
<evidence type="ECO:0000259" key="15">
    <source>
        <dbReference type="Pfam" id="PF01764"/>
    </source>
</evidence>
<protein>
    <recommendedName>
        <fullName evidence="14">sn-1-specific diacylglycerol lipase</fullName>
        <ecNumber evidence="14">3.1.1.116</ecNumber>
    </recommendedName>
</protein>
<keyword evidence="3" id="KW-1003">Cell membrane</keyword>
<dbReference type="InterPro" id="IPR052214">
    <property type="entry name" value="DAG_Lipase-Related"/>
</dbReference>
<evidence type="ECO:0000313" key="17">
    <source>
        <dbReference type="Proteomes" id="UP000320333"/>
    </source>
</evidence>
<evidence type="ECO:0000256" key="8">
    <source>
        <dbReference type="ARBA" id="ARBA00022837"/>
    </source>
</evidence>
<evidence type="ECO:0000256" key="13">
    <source>
        <dbReference type="ARBA" id="ARBA00024531"/>
    </source>
</evidence>
<dbReference type="Proteomes" id="UP000320333">
    <property type="component" value="Unassembled WGS sequence"/>
</dbReference>
<evidence type="ECO:0000256" key="4">
    <source>
        <dbReference type="ARBA" id="ARBA00022553"/>
    </source>
</evidence>
<evidence type="ECO:0000256" key="12">
    <source>
        <dbReference type="ARBA" id="ARBA00023136"/>
    </source>
</evidence>
<keyword evidence="17" id="KW-1185">Reference proteome</keyword>
<keyword evidence="5" id="KW-0812">Transmembrane</keyword>
<gene>
    <name evidence="16" type="ORF">CcCBS67573_g09625</name>
</gene>
<keyword evidence="8" id="KW-0106">Calcium</keyword>
<accession>A0A507DT33</accession>
<evidence type="ECO:0000313" key="16">
    <source>
        <dbReference type="EMBL" id="TPX54030.1"/>
    </source>
</evidence>
<dbReference type="Gene3D" id="3.40.50.1820">
    <property type="entry name" value="alpha/beta hydrolase"/>
    <property type="match status" value="1"/>
</dbReference>
<keyword evidence="12" id="KW-0472">Membrane</keyword>
<keyword evidence="6" id="KW-0479">Metal-binding</keyword>
<evidence type="ECO:0000256" key="7">
    <source>
        <dbReference type="ARBA" id="ARBA00022801"/>
    </source>
</evidence>
<organism evidence="16 17">
    <name type="scientific">Chytriomyces confervae</name>
    <dbReference type="NCBI Taxonomy" id="246404"/>
    <lineage>
        <taxon>Eukaryota</taxon>
        <taxon>Fungi</taxon>
        <taxon>Fungi incertae sedis</taxon>
        <taxon>Chytridiomycota</taxon>
        <taxon>Chytridiomycota incertae sedis</taxon>
        <taxon>Chytridiomycetes</taxon>
        <taxon>Chytridiales</taxon>
        <taxon>Chytriomycetaceae</taxon>
        <taxon>Chytriomyces</taxon>
    </lineage>
</organism>
<dbReference type="PANTHER" id="PTHR45792">
    <property type="entry name" value="DIACYLGLYCEROL LIPASE HOMOLOG-RELATED"/>
    <property type="match status" value="1"/>
</dbReference>
<name>A0A507DT33_9FUNG</name>
<dbReference type="GO" id="GO:0016298">
    <property type="term" value="F:lipase activity"/>
    <property type="evidence" value="ECO:0007669"/>
    <property type="project" value="TreeGrafter"/>
</dbReference>
<proteinExistence type="predicted"/>
<evidence type="ECO:0000256" key="3">
    <source>
        <dbReference type="ARBA" id="ARBA00022475"/>
    </source>
</evidence>
<keyword evidence="11" id="KW-0443">Lipid metabolism</keyword>
<feature type="domain" description="Fungal lipase-type" evidence="15">
    <location>
        <begin position="454"/>
        <end position="635"/>
    </location>
</feature>
<dbReference type="GO" id="GO:0046872">
    <property type="term" value="F:metal ion binding"/>
    <property type="evidence" value="ECO:0007669"/>
    <property type="project" value="UniProtKB-KW"/>
</dbReference>
<keyword evidence="9" id="KW-0442">Lipid degradation</keyword>
<evidence type="ECO:0000256" key="1">
    <source>
        <dbReference type="ARBA" id="ARBA00001913"/>
    </source>
</evidence>
<dbReference type="SUPFAM" id="SSF53474">
    <property type="entry name" value="alpha/beta-Hydrolases"/>
    <property type="match status" value="1"/>
</dbReference>
<dbReference type="EMBL" id="QEAP01000916">
    <property type="protein sequence ID" value="TPX54030.1"/>
    <property type="molecule type" value="Genomic_DNA"/>
</dbReference>
<evidence type="ECO:0000256" key="9">
    <source>
        <dbReference type="ARBA" id="ARBA00022963"/>
    </source>
</evidence>
<comment type="subcellular location">
    <subcellularLocation>
        <location evidence="2">Cell membrane</location>
        <topology evidence="2">Multi-pass membrane protein</topology>
    </subcellularLocation>
</comment>
<dbReference type="GO" id="GO:0046340">
    <property type="term" value="P:diacylglycerol catabolic process"/>
    <property type="evidence" value="ECO:0007669"/>
    <property type="project" value="TreeGrafter"/>
</dbReference>
<dbReference type="InterPro" id="IPR029058">
    <property type="entry name" value="AB_hydrolase_fold"/>
</dbReference>
<evidence type="ECO:0000256" key="5">
    <source>
        <dbReference type="ARBA" id="ARBA00022692"/>
    </source>
</evidence>
<dbReference type="GO" id="GO:0019369">
    <property type="term" value="P:arachidonate metabolic process"/>
    <property type="evidence" value="ECO:0007669"/>
    <property type="project" value="TreeGrafter"/>
</dbReference>
<dbReference type="InterPro" id="IPR002921">
    <property type="entry name" value="Fungal_lipase-type"/>
</dbReference>
<comment type="catalytic activity">
    <reaction evidence="13">
        <text>a 1,2-diacyl-sn-glycerol + H2O = a 2-acylglycerol + a fatty acid + H(+)</text>
        <dbReference type="Rhea" id="RHEA:33275"/>
        <dbReference type="ChEBI" id="CHEBI:15377"/>
        <dbReference type="ChEBI" id="CHEBI:15378"/>
        <dbReference type="ChEBI" id="CHEBI:17389"/>
        <dbReference type="ChEBI" id="CHEBI:17815"/>
        <dbReference type="ChEBI" id="CHEBI:28868"/>
        <dbReference type="EC" id="3.1.1.116"/>
    </reaction>
    <physiologicalReaction direction="left-to-right" evidence="13">
        <dbReference type="Rhea" id="RHEA:33276"/>
    </physiologicalReaction>
</comment>
<keyword evidence="7" id="KW-0378">Hydrolase</keyword>
<dbReference type="CDD" id="cd00519">
    <property type="entry name" value="Lipase_3"/>
    <property type="match status" value="1"/>
</dbReference>
<evidence type="ECO:0000256" key="2">
    <source>
        <dbReference type="ARBA" id="ARBA00004651"/>
    </source>
</evidence>
<comment type="cofactor">
    <cofactor evidence="1">
        <name>Ca(2+)</name>
        <dbReference type="ChEBI" id="CHEBI:29108"/>
    </cofactor>
</comment>
<dbReference type="GO" id="GO:0005886">
    <property type="term" value="C:plasma membrane"/>
    <property type="evidence" value="ECO:0007669"/>
    <property type="project" value="UniProtKB-SubCell"/>
</dbReference>
<reference evidence="16 17" key="1">
    <citation type="journal article" date="2019" name="Sci. Rep.">
        <title>Comparative genomics of chytrid fungi reveal insights into the obligate biotrophic and pathogenic lifestyle of Synchytrium endobioticum.</title>
        <authorList>
            <person name="van de Vossenberg B.T.L.H."/>
            <person name="Warris S."/>
            <person name="Nguyen H.D.T."/>
            <person name="van Gent-Pelzer M.P.E."/>
            <person name="Joly D.L."/>
            <person name="van de Geest H.C."/>
            <person name="Bonants P.J.M."/>
            <person name="Smith D.S."/>
            <person name="Levesque C.A."/>
            <person name="van der Lee T.A.J."/>
        </authorList>
    </citation>
    <scope>NUCLEOTIDE SEQUENCE [LARGE SCALE GENOMIC DNA]</scope>
    <source>
        <strain evidence="16 17">CBS 675.73</strain>
    </source>
</reference>
<keyword evidence="4" id="KW-0597">Phosphoprotein</keyword>
<evidence type="ECO:0000256" key="6">
    <source>
        <dbReference type="ARBA" id="ARBA00022723"/>
    </source>
</evidence>
<sequence length="754" mass="81701">MSHASPFVESQHFVGFDSAPEILKEIMPTTIPPALPEQQESEIQAVLVAPSSETVQPERPSSSMALSRESVSTVTDGLSFLINSAKIVTELGFSAAKFTTSTSINVARSIVDSVGENTGLDATGITPVISGSLYLADKISNAGIRVGEYFTNLSLKAAGSGVDSIGNVFGNTELALAIEEFSALVQRELERDLLAQENEDFEVSGLVGIEGATSTETAVSLATASRSVTKKSLKDIGFIEIAKSVTAWICLQRMTQTIYEERARLACSESLKGAFSDAVRHHHSDTELAGLSSGPVIDDITENDVVVDTDVSAASMDVVFAHIGTESNLPQSVDPLDPSRLFQNIRRYIRFCTGAYGKIAVEFFAPNSLSFNERREIARKSRSPESVHPTHAFYSAYTSRPLPEIYHTTLHNQKAAENPILSEVSSVPRILPENNTHYNPTFFLILDHPNKSVVLCLRGTLSLHDLFIDLTCESQRATFDGTEYLVHSGMYKAARRVALPAEEWLASVHESELPSRRTSNDLPNLFRATPTPPYIYEAVSAGLQSNPGYALVVTGHSLGAGLASLITLQWGDAATGLVKASSGFPPTTRIHCFAYASPAIVSRVDAGSRRTRYTPAFNNIVTSVVLGDDFIPDFSLGSVRDVTAVVSYMHQEPGLANRLVSRYINAKASGAPSVSEVESVRGLHAELYSKCFKNQKLFPAGRNFWVRKDAAAAGGRWDVKEILRPDDVFGDMIFGAGMVADHVPNLYEDAIRAL</sequence>
<dbReference type="PANTHER" id="PTHR45792:SF8">
    <property type="entry name" value="DIACYLGLYCEROL LIPASE-ALPHA"/>
    <property type="match status" value="1"/>
</dbReference>
<evidence type="ECO:0000256" key="10">
    <source>
        <dbReference type="ARBA" id="ARBA00022989"/>
    </source>
</evidence>
<dbReference type="EC" id="3.1.1.116" evidence="14"/>
<dbReference type="OrthoDB" id="438440at2759"/>
<dbReference type="Pfam" id="PF01764">
    <property type="entry name" value="Lipase_3"/>
    <property type="match status" value="1"/>
</dbReference>